<reference evidence="7 8" key="2">
    <citation type="journal article" date="2012" name="Stand. Genomic Sci.">
        <title>Complete Genome Sequence of Clostridium clariflavum DSM 19732.</title>
        <authorList>
            <person name="Izquierdo J.A."/>
            <person name="Goodwin L."/>
            <person name="Davenport K.W."/>
            <person name="Teshima H."/>
            <person name="Bruce D."/>
            <person name="Detter C."/>
            <person name="Tapia R."/>
            <person name="Han S."/>
            <person name="Land M."/>
            <person name="Hauser L."/>
            <person name="Jeffries C.D."/>
            <person name="Han J."/>
            <person name="Pitluck S."/>
            <person name="Nolan M."/>
            <person name="Chen A."/>
            <person name="Huntemann M."/>
            <person name="Mavromatis K."/>
            <person name="Mikhailova N."/>
            <person name="Liolios K."/>
            <person name="Woyke T."/>
            <person name="Lynd L.R."/>
        </authorList>
    </citation>
    <scope>NUCLEOTIDE SEQUENCE [LARGE SCALE GENOMIC DNA]</scope>
    <source>
        <strain evidence="8">DSM 19732 / NBRC 101661 / EBR45</strain>
    </source>
</reference>
<keyword evidence="8" id="KW-1185">Reference proteome</keyword>
<reference evidence="8" key="1">
    <citation type="submission" date="2011-12" db="EMBL/GenBank/DDBJ databases">
        <title>Complete sequence of Clostridium clariflavum DSM 19732.</title>
        <authorList>
            <consortium name="US DOE Joint Genome Institute"/>
            <person name="Lucas S."/>
            <person name="Han J."/>
            <person name="Lapidus A."/>
            <person name="Cheng J.-F."/>
            <person name="Goodwin L."/>
            <person name="Pitluck S."/>
            <person name="Peters L."/>
            <person name="Teshima H."/>
            <person name="Detter J.C."/>
            <person name="Han C."/>
            <person name="Tapia R."/>
            <person name="Land M."/>
            <person name="Hauser L."/>
            <person name="Kyrpides N."/>
            <person name="Ivanova N."/>
            <person name="Pagani I."/>
            <person name="Kitzmiller T."/>
            <person name="Lynd L."/>
            <person name="Izquierdo J."/>
            <person name="Woyke T."/>
        </authorList>
    </citation>
    <scope>NUCLEOTIDE SEQUENCE [LARGE SCALE GENOMIC DNA]</scope>
    <source>
        <strain evidence="8">DSM 19732 / NBRC 101661 / EBR45</strain>
    </source>
</reference>
<evidence type="ECO:0000259" key="6">
    <source>
        <dbReference type="Pfam" id="PF00327"/>
    </source>
</evidence>
<accession>G8M2F5</accession>
<dbReference type="STRING" id="720554.Clocl_3877"/>
<dbReference type="Gene3D" id="3.30.1390.20">
    <property type="entry name" value="Ribosomal protein L30, ferredoxin-like fold domain"/>
    <property type="match status" value="1"/>
</dbReference>
<dbReference type="PANTHER" id="PTHR15892:SF2">
    <property type="entry name" value="LARGE RIBOSOMAL SUBUNIT PROTEIN UL30M"/>
    <property type="match status" value="1"/>
</dbReference>
<evidence type="ECO:0000256" key="5">
    <source>
        <dbReference type="HAMAP-Rule" id="MF_01371"/>
    </source>
</evidence>
<name>G8M2F5_ACECE</name>
<comment type="subunit">
    <text evidence="2 5">Part of the 50S ribosomal subunit.</text>
</comment>
<keyword evidence="4 5" id="KW-0687">Ribonucleoprotein</keyword>
<dbReference type="PANTHER" id="PTHR15892">
    <property type="entry name" value="MITOCHONDRIAL RIBOSOMAL PROTEIN L30"/>
    <property type="match status" value="1"/>
</dbReference>
<gene>
    <name evidence="5" type="primary">rpmD</name>
    <name evidence="7" type="ordered locus">Clocl_3877</name>
</gene>
<dbReference type="PIRSF" id="PIRSF002211">
    <property type="entry name" value="Ribosomal_L30_bac-type"/>
    <property type="match status" value="1"/>
</dbReference>
<dbReference type="InterPro" id="IPR016082">
    <property type="entry name" value="Ribosomal_uL30_ferredoxin-like"/>
</dbReference>
<dbReference type="Pfam" id="PF00327">
    <property type="entry name" value="Ribosomal_L30"/>
    <property type="match status" value="1"/>
</dbReference>
<dbReference type="GO" id="GO:0022625">
    <property type="term" value="C:cytosolic large ribosomal subunit"/>
    <property type="evidence" value="ECO:0007669"/>
    <property type="project" value="TreeGrafter"/>
</dbReference>
<keyword evidence="3 5" id="KW-0689">Ribosomal protein</keyword>
<dbReference type="HOGENOM" id="CLU_131047_2_1_9"/>
<dbReference type="Proteomes" id="UP000005435">
    <property type="component" value="Chromosome"/>
</dbReference>
<sequence>MAKLRITLVRSTSKLKEKQLATVRALGLKKIRSVVEHQDNPQIRGMIKKVEHVVSVEEI</sequence>
<organism evidence="7 8">
    <name type="scientific">Acetivibrio clariflavus (strain DSM 19732 / NBRC 101661 / EBR45)</name>
    <name type="common">Clostridium clariflavum</name>
    <dbReference type="NCBI Taxonomy" id="720554"/>
    <lineage>
        <taxon>Bacteria</taxon>
        <taxon>Bacillati</taxon>
        <taxon>Bacillota</taxon>
        <taxon>Clostridia</taxon>
        <taxon>Eubacteriales</taxon>
        <taxon>Oscillospiraceae</taxon>
        <taxon>Acetivibrio</taxon>
    </lineage>
</organism>
<dbReference type="NCBIfam" id="TIGR01308">
    <property type="entry name" value="rpmD_bact"/>
    <property type="match status" value="1"/>
</dbReference>
<comment type="similarity">
    <text evidence="1 5">Belongs to the universal ribosomal protein uL30 family.</text>
</comment>
<dbReference type="RefSeq" id="WP_014256826.1">
    <property type="nucleotide sequence ID" value="NC_016627.1"/>
</dbReference>
<evidence type="ECO:0000256" key="1">
    <source>
        <dbReference type="ARBA" id="ARBA00007594"/>
    </source>
</evidence>
<protein>
    <recommendedName>
        <fullName evidence="5">Large ribosomal subunit protein uL30</fullName>
    </recommendedName>
</protein>
<dbReference type="InterPro" id="IPR036919">
    <property type="entry name" value="Ribo_uL30_ferredoxin-like_sf"/>
</dbReference>
<dbReference type="KEGG" id="ccl:Clocl_3877"/>
<feature type="domain" description="Large ribosomal subunit protein uL30-like ferredoxin-like fold" evidence="6">
    <location>
        <begin position="4"/>
        <end position="54"/>
    </location>
</feature>
<dbReference type="SUPFAM" id="SSF55129">
    <property type="entry name" value="Ribosomal protein L30p/L7e"/>
    <property type="match status" value="1"/>
</dbReference>
<evidence type="ECO:0000256" key="2">
    <source>
        <dbReference type="ARBA" id="ARBA00011838"/>
    </source>
</evidence>
<proteinExistence type="inferred from homology"/>
<dbReference type="CDD" id="cd01658">
    <property type="entry name" value="Ribosomal_L30"/>
    <property type="match status" value="1"/>
</dbReference>
<dbReference type="GO" id="GO:0006412">
    <property type="term" value="P:translation"/>
    <property type="evidence" value="ECO:0007669"/>
    <property type="project" value="UniProtKB-UniRule"/>
</dbReference>
<dbReference type="OrthoDB" id="9812790at2"/>
<evidence type="ECO:0000313" key="8">
    <source>
        <dbReference type="Proteomes" id="UP000005435"/>
    </source>
</evidence>
<dbReference type="HAMAP" id="MF_01371_B">
    <property type="entry name" value="Ribosomal_uL30_B"/>
    <property type="match status" value="1"/>
</dbReference>
<dbReference type="AlphaFoldDB" id="G8M2F5"/>
<dbReference type="FunFam" id="3.30.1390.20:FF:000001">
    <property type="entry name" value="50S ribosomal protein L30"/>
    <property type="match status" value="1"/>
</dbReference>
<dbReference type="eggNOG" id="COG1841">
    <property type="taxonomic scope" value="Bacteria"/>
</dbReference>
<evidence type="ECO:0000256" key="3">
    <source>
        <dbReference type="ARBA" id="ARBA00022980"/>
    </source>
</evidence>
<dbReference type="InterPro" id="IPR005996">
    <property type="entry name" value="Ribosomal_uL30_bac-type"/>
</dbReference>
<dbReference type="EMBL" id="CP003065">
    <property type="protein sequence ID" value="AEV70325.1"/>
    <property type="molecule type" value="Genomic_DNA"/>
</dbReference>
<evidence type="ECO:0000256" key="4">
    <source>
        <dbReference type="ARBA" id="ARBA00023274"/>
    </source>
</evidence>
<dbReference type="GO" id="GO:0003735">
    <property type="term" value="F:structural constituent of ribosome"/>
    <property type="evidence" value="ECO:0007669"/>
    <property type="project" value="InterPro"/>
</dbReference>
<evidence type="ECO:0000313" key="7">
    <source>
        <dbReference type="EMBL" id="AEV70325.1"/>
    </source>
</evidence>